<dbReference type="SUPFAM" id="SSF53335">
    <property type="entry name" value="S-adenosyl-L-methionine-dependent methyltransferases"/>
    <property type="match status" value="1"/>
</dbReference>
<keyword evidence="3" id="KW-1185">Reference proteome</keyword>
<dbReference type="AlphaFoldDB" id="A0A1M7JXQ5"/>
<evidence type="ECO:0000313" key="2">
    <source>
        <dbReference type="EMBL" id="SHM57317.1"/>
    </source>
</evidence>
<dbReference type="CDD" id="cd02440">
    <property type="entry name" value="AdoMet_MTases"/>
    <property type="match status" value="1"/>
</dbReference>
<keyword evidence="2" id="KW-0808">Transferase</keyword>
<evidence type="ECO:0000313" key="3">
    <source>
        <dbReference type="Proteomes" id="UP000184420"/>
    </source>
</evidence>
<accession>A0A1M7JXQ5</accession>
<dbReference type="PANTHER" id="PTHR43861">
    <property type="entry name" value="TRANS-ACONITATE 2-METHYLTRANSFERASE-RELATED"/>
    <property type="match status" value="1"/>
</dbReference>
<gene>
    <name evidence="2" type="ORF">SAMN05444266_10948</name>
</gene>
<evidence type="ECO:0000259" key="1">
    <source>
        <dbReference type="Pfam" id="PF13847"/>
    </source>
</evidence>
<organism evidence="2 3">
    <name type="scientific">Chitinophaga jiangningensis</name>
    <dbReference type="NCBI Taxonomy" id="1419482"/>
    <lineage>
        <taxon>Bacteria</taxon>
        <taxon>Pseudomonadati</taxon>
        <taxon>Bacteroidota</taxon>
        <taxon>Chitinophagia</taxon>
        <taxon>Chitinophagales</taxon>
        <taxon>Chitinophagaceae</taxon>
        <taxon>Chitinophaga</taxon>
    </lineage>
</organism>
<dbReference type="Gene3D" id="3.40.50.150">
    <property type="entry name" value="Vaccinia Virus protein VP39"/>
    <property type="match status" value="1"/>
</dbReference>
<dbReference type="RefSeq" id="WP_073085439.1">
    <property type="nucleotide sequence ID" value="NZ_FRBL01000009.1"/>
</dbReference>
<dbReference type="Pfam" id="PF13847">
    <property type="entry name" value="Methyltransf_31"/>
    <property type="match status" value="1"/>
</dbReference>
<reference evidence="2 3" key="1">
    <citation type="submission" date="2016-11" db="EMBL/GenBank/DDBJ databases">
        <authorList>
            <person name="Jaros S."/>
            <person name="Januszkiewicz K."/>
            <person name="Wedrychowicz H."/>
        </authorList>
    </citation>
    <scope>NUCLEOTIDE SEQUENCE [LARGE SCALE GENOMIC DNA]</scope>
    <source>
        <strain evidence="2 3">DSM 27406</strain>
    </source>
</reference>
<dbReference type="GO" id="GO:0032259">
    <property type="term" value="P:methylation"/>
    <property type="evidence" value="ECO:0007669"/>
    <property type="project" value="UniProtKB-KW"/>
</dbReference>
<sequence>MSNEAGKRAEMPSGTAALLDERSVEKSNANLLKVLQPGQRVLDVGCGSGAITQGICKYVGASGHVTGLDSSKELISLAKEKYSNIPNLSFIEGNLYSFEPAELFDVVTMARTLQWLAAPAAVISRLAGFLRPGGTLCILDYNHTKIEFTPAAPASMQHFYDQFLRWRADAGMDNEIADNADFLLSQAGFENVSSFDHSILSTANQLHFPTVAGTWTVVAQLRGPQLVADQYVTEEERLQAIEDYQRWIGFIGRKILIYERAIHGVKPQ</sequence>
<dbReference type="STRING" id="1419482.SAMN05444266_10948"/>
<dbReference type="OrthoDB" id="9789123at2"/>
<feature type="domain" description="Methyltransferase" evidence="1">
    <location>
        <begin position="37"/>
        <end position="144"/>
    </location>
</feature>
<dbReference type="InterPro" id="IPR025714">
    <property type="entry name" value="Methyltranfer_dom"/>
</dbReference>
<dbReference type="InterPro" id="IPR029063">
    <property type="entry name" value="SAM-dependent_MTases_sf"/>
</dbReference>
<protein>
    <submittedName>
        <fullName evidence="2">Methyltransferase domain-containing protein</fullName>
    </submittedName>
</protein>
<keyword evidence="2" id="KW-0489">Methyltransferase</keyword>
<dbReference type="Proteomes" id="UP000184420">
    <property type="component" value="Unassembled WGS sequence"/>
</dbReference>
<dbReference type="GO" id="GO:0008168">
    <property type="term" value="F:methyltransferase activity"/>
    <property type="evidence" value="ECO:0007669"/>
    <property type="project" value="UniProtKB-KW"/>
</dbReference>
<dbReference type="EMBL" id="FRBL01000009">
    <property type="protein sequence ID" value="SHM57317.1"/>
    <property type="molecule type" value="Genomic_DNA"/>
</dbReference>
<proteinExistence type="predicted"/>
<name>A0A1M7JXQ5_9BACT</name>